<dbReference type="Proteomes" id="UP000195557">
    <property type="component" value="Unassembled WGS sequence"/>
</dbReference>
<dbReference type="EMBL" id="KZ155793">
    <property type="protein sequence ID" value="OUS45039.1"/>
    <property type="molecule type" value="Genomic_DNA"/>
</dbReference>
<dbReference type="KEGG" id="ota:OT_ostta15g02240"/>
<dbReference type="AlphaFoldDB" id="A0A1Y5I667"/>
<reference evidence="1" key="1">
    <citation type="submission" date="2017-04" db="EMBL/GenBank/DDBJ databases">
        <title>Population genomics of picophytoplankton unveils novel chromosome hypervariability.</title>
        <authorList>
            <consortium name="DOE Joint Genome Institute"/>
            <person name="Blanc-Mathieu R."/>
            <person name="Krasovec M."/>
            <person name="Hebrard M."/>
            <person name="Yau S."/>
            <person name="Desgranges E."/>
            <person name="Martin J."/>
            <person name="Schackwitz W."/>
            <person name="Kuo A."/>
            <person name="Salin G."/>
            <person name="Donnadieu C."/>
            <person name="Desdevises Y."/>
            <person name="Sanchez-Ferandin S."/>
            <person name="Moreau H."/>
            <person name="Rivals E."/>
            <person name="Grigoriev I.V."/>
            <person name="Grimsley N."/>
            <person name="Eyre-Walker A."/>
            <person name="Piganeau G."/>
        </authorList>
    </citation>
    <scope>NUCLEOTIDE SEQUENCE [LARGE SCALE GENOMIC DNA]</scope>
    <source>
        <strain evidence="1">RCC 1115</strain>
    </source>
</reference>
<proteinExistence type="predicted"/>
<protein>
    <submittedName>
        <fullName evidence="1">Uncharacterized protein</fullName>
    </submittedName>
</protein>
<evidence type="ECO:0000313" key="1">
    <source>
        <dbReference type="EMBL" id="OUS45039.1"/>
    </source>
</evidence>
<sequence>MDHSDMIMPQFSEQARVDASESDLDEASMQLPVQSRLASAWSQVPQAVHSSEGVPPVRVRAQPRMTEFAKPERLIPHWDREIFTAEVEPDWSALDWVVRATERMDAIHLEACASGVNCGHVLGVDIEQLSFGQLDALEEVHRELLARITDARVALARRQERAAVMEEMAIAEAQKGFKMLSEFEKPLR</sequence>
<dbReference type="OrthoDB" id="8822at13792"/>
<organism evidence="1">
    <name type="scientific">Ostreococcus tauri</name>
    <name type="common">Marine green alga</name>
    <dbReference type="NCBI Taxonomy" id="70448"/>
    <lineage>
        <taxon>Eukaryota</taxon>
        <taxon>Viridiplantae</taxon>
        <taxon>Chlorophyta</taxon>
        <taxon>Mamiellophyceae</taxon>
        <taxon>Mamiellales</taxon>
        <taxon>Bathycoccaceae</taxon>
        <taxon>Ostreococcus</taxon>
    </lineage>
</organism>
<name>A0A1Y5I667_OSTTA</name>
<accession>A0A1Y5I667</accession>
<gene>
    <name evidence="1" type="ORF">BE221DRAFT_208302</name>
</gene>